<dbReference type="Proteomes" id="UP001603418">
    <property type="component" value="Unassembled WGS sequence"/>
</dbReference>
<evidence type="ECO:0000259" key="5">
    <source>
        <dbReference type="PROSITE" id="PS50931"/>
    </source>
</evidence>
<evidence type="ECO:0000256" key="2">
    <source>
        <dbReference type="ARBA" id="ARBA00023015"/>
    </source>
</evidence>
<comment type="similarity">
    <text evidence="1">Belongs to the LysR transcriptional regulatory family.</text>
</comment>
<comment type="caution">
    <text evidence="6">The sequence shown here is derived from an EMBL/GenBank/DDBJ whole genome shotgun (WGS) entry which is preliminary data.</text>
</comment>
<dbReference type="PROSITE" id="PS50931">
    <property type="entry name" value="HTH_LYSR"/>
    <property type="match status" value="1"/>
</dbReference>
<name>A0ABW6Z9A5_9ACTN</name>
<dbReference type="PRINTS" id="PR00039">
    <property type="entry name" value="HTHLYSR"/>
</dbReference>
<keyword evidence="3" id="KW-0238">DNA-binding</keyword>
<evidence type="ECO:0000256" key="1">
    <source>
        <dbReference type="ARBA" id="ARBA00009437"/>
    </source>
</evidence>
<dbReference type="InterPro" id="IPR000847">
    <property type="entry name" value="LysR_HTH_N"/>
</dbReference>
<keyword evidence="7" id="KW-1185">Reference proteome</keyword>
<dbReference type="InterPro" id="IPR036390">
    <property type="entry name" value="WH_DNA-bd_sf"/>
</dbReference>
<dbReference type="Gene3D" id="3.40.190.10">
    <property type="entry name" value="Periplasmic binding protein-like II"/>
    <property type="match status" value="2"/>
</dbReference>
<dbReference type="EMBL" id="JBICBM010000037">
    <property type="protein sequence ID" value="MFF9887734.1"/>
    <property type="molecule type" value="Genomic_DNA"/>
</dbReference>
<dbReference type="PANTHER" id="PTHR30346">
    <property type="entry name" value="TRANSCRIPTIONAL DUAL REGULATOR HCAR-RELATED"/>
    <property type="match status" value="1"/>
</dbReference>
<evidence type="ECO:0000313" key="6">
    <source>
        <dbReference type="EMBL" id="MFF9887734.1"/>
    </source>
</evidence>
<accession>A0ABW6Z9A5</accession>
<evidence type="ECO:0000256" key="4">
    <source>
        <dbReference type="ARBA" id="ARBA00023163"/>
    </source>
</evidence>
<sequence>MHLRPHPIDSLCCMGDVPIEGESAAKTRGLEFPGGDRDPSTHQLRLFLTVAQELHFGRAAARLFMTQPALSKQMRLLEGKLGVALLDRTSRSVALTPAGRALASEAREVVEAMARLRSHAIEHSRQAHGRLVLGFIAGEAAMPYTHTILTELHRRQPRITVELRALTFGNQVEALANGEVHAALLRFPLPRTLRTIRLVTEPRVACLPAVDGLTALPAERPVTLADLANHLVVDMPEQAPRDWWDDWAVNPRPDGAPVRFGPVAADIEGLLHIVARGQAISFLPASARSLYPRPGVTYLDVADAPQSTAALAWMPMDRDRPVLSALLETARAVTAGAVGSR</sequence>
<keyword evidence="2" id="KW-0805">Transcription regulation</keyword>
<dbReference type="SUPFAM" id="SSF53850">
    <property type="entry name" value="Periplasmic binding protein-like II"/>
    <property type="match status" value="1"/>
</dbReference>
<evidence type="ECO:0000256" key="3">
    <source>
        <dbReference type="ARBA" id="ARBA00023125"/>
    </source>
</evidence>
<dbReference type="InterPro" id="IPR036388">
    <property type="entry name" value="WH-like_DNA-bd_sf"/>
</dbReference>
<gene>
    <name evidence="6" type="ORF">ACF1HC_40195</name>
</gene>
<reference evidence="6 7" key="1">
    <citation type="submission" date="2024-10" db="EMBL/GenBank/DDBJ databases">
        <title>The Natural Products Discovery Center: Release of the First 8490 Sequenced Strains for Exploring Actinobacteria Biosynthetic Diversity.</title>
        <authorList>
            <person name="Kalkreuter E."/>
            <person name="Kautsar S.A."/>
            <person name="Yang D."/>
            <person name="Bader C.D."/>
            <person name="Teijaro C.N."/>
            <person name="Fluegel L."/>
            <person name="Davis C.M."/>
            <person name="Simpson J.R."/>
            <person name="Lauterbach L."/>
            <person name="Steele A.D."/>
            <person name="Gui C."/>
            <person name="Meng S."/>
            <person name="Li G."/>
            <person name="Viehrig K."/>
            <person name="Ye F."/>
            <person name="Su P."/>
            <person name="Kiefer A.F."/>
            <person name="Nichols A."/>
            <person name="Cepeda A.J."/>
            <person name="Yan W."/>
            <person name="Fan B."/>
            <person name="Jiang Y."/>
            <person name="Adhikari A."/>
            <person name="Zheng C.-J."/>
            <person name="Schuster L."/>
            <person name="Cowan T.M."/>
            <person name="Smanski M.J."/>
            <person name="Chevrette M.G."/>
            <person name="De Carvalho L.P.S."/>
            <person name="Shen B."/>
        </authorList>
    </citation>
    <scope>NUCLEOTIDE SEQUENCE [LARGE SCALE GENOMIC DNA]</scope>
    <source>
        <strain evidence="6 7">NPDC013366</strain>
    </source>
</reference>
<proteinExistence type="inferred from homology"/>
<dbReference type="Pfam" id="PF03466">
    <property type="entry name" value="LysR_substrate"/>
    <property type="match status" value="1"/>
</dbReference>
<dbReference type="Gene3D" id="1.10.10.10">
    <property type="entry name" value="Winged helix-like DNA-binding domain superfamily/Winged helix DNA-binding domain"/>
    <property type="match status" value="1"/>
</dbReference>
<evidence type="ECO:0000313" key="7">
    <source>
        <dbReference type="Proteomes" id="UP001603418"/>
    </source>
</evidence>
<dbReference type="SUPFAM" id="SSF46785">
    <property type="entry name" value="Winged helix' DNA-binding domain"/>
    <property type="match status" value="1"/>
</dbReference>
<dbReference type="RefSeq" id="WP_244405820.1">
    <property type="nucleotide sequence ID" value="NZ_JBICBM010000037.1"/>
</dbReference>
<dbReference type="CDD" id="cd08414">
    <property type="entry name" value="PBP2_LTTR_aromatics_like"/>
    <property type="match status" value="1"/>
</dbReference>
<dbReference type="Pfam" id="PF00126">
    <property type="entry name" value="HTH_1"/>
    <property type="match status" value="1"/>
</dbReference>
<protein>
    <submittedName>
        <fullName evidence="6">LysR family transcriptional regulator</fullName>
    </submittedName>
</protein>
<feature type="domain" description="HTH lysR-type" evidence="5">
    <location>
        <begin position="39"/>
        <end position="96"/>
    </location>
</feature>
<dbReference type="PANTHER" id="PTHR30346:SF0">
    <property type="entry name" value="HCA OPERON TRANSCRIPTIONAL ACTIVATOR HCAR"/>
    <property type="match status" value="1"/>
</dbReference>
<dbReference type="InterPro" id="IPR005119">
    <property type="entry name" value="LysR_subst-bd"/>
</dbReference>
<keyword evidence="4" id="KW-0804">Transcription</keyword>
<organism evidence="6 7">
    <name type="scientific">Streptomyces eurythermus</name>
    <dbReference type="NCBI Taxonomy" id="42237"/>
    <lineage>
        <taxon>Bacteria</taxon>
        <taxon>Bacillati</taxon>
        <taxon>Actinomycetota</taxon>
        <taxon>Actinomycetes</taxon>
        <taxon>Kitasatosporales</taxon>
        <taxon>Streptomycetaceae</taxon>
        <taxon>Streptomyces</taxon>
    </lineage>
</organism>